<name>A0A512SZ69_9MICO</name>
<keyword evidence="3" id="KW-1185">Reference proteome</keyword>
<feature type="region of interest" description="Disordered" evidence="1">
    <location>
        <begin position="444"/>
        <end position="469"/>
    </location>
</feature>
<protein>
    <submittedName>
        <fullName evidence="2">Uncharacterized protein</fullName>
    </submittedName>
</protein>
<dbReference type="Proteomes" id="UP000321793">
    <property type="component" value="Unassembled WGS sequence"/>
</dbReference>
<dbReference type="AlphaFoldDB" id="A0A512SZ69"/>
<organism evidence="2 3">
    <name type="scientific">Knoellia locipacati</name>
    <dbReference type="NCBI Taxonomy" id="882824"/>
    <lineage>
        <taxon>Bacteria</taxon>
        <taxon>Bacillati</taxon>
        <taxon>Actinomycetota</taxon>
        <taxon>Actinomycetes</taxon>
        <taxon>Micrococcales</taxon>
        <taxon>Intrasporangiaceae</taxon>
        <taxon>Knoellia</taxon>
    </lineage>
</organism>
<evidence type="ECO:0000313" key="3">
    <source>
        <dbReference type="Proteomes" id="UP000321793"/>
    </source>
</evidence>
<reference evidence="2 3" key="1">
    <citation type="submission" date="2019-07" db="EMBL/GenBank/DDBJ databases">
        <title>Whole genome shotgun sequence of Knoellia locipacati NBRC 109775.</title>
        <authorList>
            <person name="Hosoyama A."/>
            <person name="Uohara A."/>
            <person name="Ohji S."/>
            <person name="Ichikawa N."/>
        </authorList>
    </citation>
    <scope>NUCLEOTIDE SEQUENCE [LARGE SCALE GENOMIC DNA]</scope>
    <source>
        <strain evidence="2 3">NBRC 109775</strain>
    </source>
</reference>
<accession>A0A512SZ69</accession>
<proteinExistence type="predicted"/>
<comment type="caution">
    <text evidence="2">The sequence shown here is derived from an EMBL/GenBank/DDBJ whole genome shotgun (WGS) entry which is preliminary data.</text>
</comment>
<gene>
    <name evidence="2" type="ORF">KLO01_12940</name>
</gene>
<sequence>MGRYVERVCATPADPMFFLPASTIAEAVTRIFSLTGAGEGGTRGEKRAIIALRDALGLEIEVARTNTRMAQEIAEVLRVQWRSDYHELNRVTLDGLNALLEGATEAYHENSFHRLEGQRPARLSGPEWRAFEPAQSKIEAVNRISALTGSGPEWLGPGSKEHKRVLINLASVLAPRLDARLTKTKLASALADDFGAPWSAECESTGETISLVGLNTLLAGAERRMGRLGSDRAMLLGTPEEEGAALAAALLDAWRASPQPSGSKRVVWDARKSIQWMVEQGVTEGPNQNEWQGFYWESRGRAVLNAAFTPNPNPPRTRYGNTSFDYSLRFVWDLKAHTEAWRYPGSEQVVKGQGAAPLNDQESMNACIEDQGLGFLMVGGVAVADEDETFVAWHRQFKAAQGVKSKPSNSGRSRQRKAAFEPHHVEAFYFHNLPALEAAKAAGQVTGFQQGKQAPDEEGTEGRARRPKYKLSVPKARRSLLAVARFDWPWEH</sequence>
<evidence type="ECO:0000256" key="1">
    <source>
        <dbReference type="SAM" id="MobiDB-lite"/>
    </source>
</evidence>
<evidence type="ECO:0000313" key="2">
    <source>
        <dbReference type="EMBL" id="GEQ13247.1"/>
    </source>
</evidence>
<dbReference type="EMBL" id="BKBA01000004">
    <property type="protein sequence ID" value="GEQ13247.1"/>
    <property type="molecule type" value="Genomic_DNA"/>
</dbReference>